<feature type="repeat" description="ANK" evidence="8">
    <location>
        <begin position="1084"/>
        <end position="1116"/>
    </location>
</feature>
<keyword evidence="4 9" id="KW-0863">Zinc-finger</keyword>
<feature type="domain" description="C2H2-type" evidence="10">
    <location>
        <begin position="66"/>
        <end position="94"/>
    </location>
</feature>
<dbReference type="InterPro" id="IPR013087">
    <property type="entry name" value="Znf_C2H2_type"/>
</dbReference>
<feature type="domain" description="C2H2-type" evidence="10">
    <location>
        <begin position="243"/>
        <end position="271"/>
    </location>
</feature>
<organism evidence="11 12">
    <name type="scientific">Trichogramma brassicae</name>
    <dbReference type="NCBI Taxonomy" id="86971"/>
    <lineage>
        <taxon>Eukaryota</taxon>
        <taxon>Metazoa</taxon>
        <taxon>Ecdysozoa</taxon>
        <taxon>Arthropoda</taxon>
        <taxon>Hexapoda</taxon>
        <taxon>Insecta</taxon>
        <taxon>Pterygota</taxon>
        <taxon>Neoptera</taxon>
        <taxon>Endopterygota</taxon>
        <taxon>Hymenoptera</taxon>
        <taxon>Apocrita</taxon>
        <taxon>Proctotrupomorpha</taxon>
        <taxon>Chalcidoidea</taxon>
        <taxon>Trichogrammatidae</taxon>
        <taxon>Trichogramma</taxon>
    </lineage>
</organism>
<evidence type="ECO:0000256" key="4">
    <source>
        <dbReference type="ARBA" id="ARBA00022771"/>
    </source>
</evidence>
<dbReference type="GO" id="GO:0008270">
    <property type="term" value="F:zinc ion binding"/>
    <property type="evidence" value="ECO:0007669"/>
    <property type="project" value="UniProtKB-KW"/>
</dbReference>
<dbReference type="GO" id="GO:0006357">
    <property type="term" value="P:regulation of transcription by RNA polymerase II"/>
    <property type="evidence" value="ECO:0007669"/>
    <property type="project" value="TreeGrafter"/>
</dbReference>
<proteinExistence type="predicted"/>
<dbReference type="Pfam" id="PF12796">
    <property type="entry name" value="Ank_2"/>
    <property type="match status" value="3"/>
</dbReference>
<dbReference type="PROSITE" id="PS50297">
    <property type="entry name" value="ANK_REP_REGION"/>
    <property type="match status" value="3"/>
</dbReference>
<dbReference type="Gene3D" id="1.25.40.20">
    <property type="entry name" value="Ankyrin repeat-containing domain"/>
    <property type="match status" value="3"/>
</dbReference>
<evidence type="ECO:0000313" key="12">
    <source>
        <dbReference type="Proteomes" id="UP000479190"/>
    </source>
</evidence>
<dbReference type="InterPro" id="IPR036770">
    <property type="entry name" value="Ankyrin_rpt-contain_sf"/>
</dbReference>
<feature type="domain" description="C2H2-type" evidence="10">
    <location>
        <begin position="185"/>
        <end position="213"/>
    </location>
</feature>
<evidence type="ECO:0000256" key="6">
    <source>
        <dbReference type="ARBA" id="ARBA00023125"/>
    </source>
</evidence>
<keyword evidence="3" id="KW-0677">Repeat</keyword>
<feature type="repeat" description="ANK" evidence="8">
    <location>
        <begin position="616"/>
        <end position="649"/>
    </location>
</feature>
<dbReference type="InterPro" id="IPR036236">
    <property type="entry name" value="Znf_C2H2_sf"/>
</dbReference>
<dbReference type="InterPro" id="IPR050589">
    <property type="entry name" value="Ikaros_C2H2-ZF"/>
</dbReference>
<feature type="domain" description="C2H2-type" evidence="10">
    <location>
        <begin position="95"/>
        <end position="123"/>
    </location>
</feature>
<sequence>MCEKKFGQKSGLLSHKKTVHEESLQHQKTVHEGRKDFACDRCEKQFGLKWILLVHQKTVHEGRKDFACDKCEKKFTLKCNLIVHQKTVHEGRKDFACDKCKKKFATKTNLLVHQKAFHDSRKDFECDKCEKKFAQKSSLITHQKIVHEGRKDFVCDKCEKVFGRKPHFLQHQKTVHEVHEGQKDYVCEKCEKAFGQKLDLLKHQQTVHEGRKDFACGNCQKKFGQNSHLLLHQKTIHEGRKDFPCDKCEKKFGDGKNLNTHQRTVHEGRKDFVCNKCERKFGLKQHLLNHQMTVHDNRKDYPCDKCEKKFGKKSNLISHQKTIHEGRKDYFECDKVWIKIYGVELVKTREGDRTANPHVFVCLRQPTVVISRLLIYLILVQEIKRLIADSAKGILSTEYDDRLEEYQRFMVFAILVGCNEGGLEFDEVALLRLLTNSYDGHDFDIDDPWVTRCLFDIHVKFDANYFDKEYRTENFYLACKFARHDVVKKFLELGQDPNCRCRNTGDSPLHLLTFWILDDDVAQTIELLLRNGANPNAANLRGSTPLHKLCGNIYLNHIDIIERFLVVCDDVQQEVHIDARDKKGRTPLHLAMDYGRNEVVELLLRRGADPNARDAKGTTPLHLIMYWPGHNKSFKTILRHGADPNLANEDGRTPLHDICERDHNDELVQILFEICDERQLTVQVNTRDKSGKTPLQLAVANLLPNTVDMLLNRGADMSNCLFPTSIDTKLRIDSSLICKMRVASGALAVAEHLEARGYHFSRSDALTIVNYFVKHELFEKSSSDLEKSLRDDQEFAGNAKKAMIVPSLSLYDLIHLGPEEEEKLLTYRDYFVFAHQYYKLLGRQRRYEILFLHLCEKLSRGFFRRWALDPFYELFHKRLPILCCEMVLEELNNQDLCNICLCAVCTMAEDDQELFSKLKIMRKSVNWKVEEERRVFLHQLYPIIGHRYLDRRVFCPNEVLNHRDIFRREEIDWLLIEDVKNNYKRNFCGSLVECFVSTGYKDEPNVDADGKPSSCRTTPIHHAAGLDRRYHVDDLFKIYDRFDVNYIDDSGLTHFHVACFHNLNGVVEKFLEFGQDPNYLSQRTDDTPLHLAVTNKNEEMALLLHQSGSRIAAKNNPNLANEDGLTHLHFICMRTQEDDFLEFLFKIVDDKYQPMEVDARDKKGRTPLEHAVTHLLPNTVDLLLDHAERELVQLIATLSVFSLTSFQVQISQLTCQHNPISRVNTRVSILGLERPQQVSDFSTSILQSFEKDVLPSRFGIRACSRQFLITQTAPVARELHDISDDQLALVCDGTYLRHEKSSNNEYQRKSYSGQKKAPLCKPFTICTTNGYIVDVLGPYNATENDAKILESILNDPEGLTTLLRDGDKFFLDRGFRDVIAKLLEL</sequence>
<keyword evidence="7" id="KW-0539">Nucleus</keyword>
<dbReference type="SMART" id="SM00248">
    <property type="entry name" value="ANK"/>
    <property type="match status" value="11"/>
</dbReference>
<dbReference type="PROSITE" id="PS50157">
    <property type="entry name" value="ZINC_FINGER_C2H2_2"/>
    <property type="match status" value="10"/>
</dbReference>
<dbReference type="InterPro" id="IPR002110">
    <property type="entry name" value="Ankyrin_rpt"/>
</dbReference>
<evidence type="ECO:0000256" key="3">
    <source>
        <dbReference type="ARBA" id="ARBA00022737"/>
    </source>
</evidence>
<name>A0A6H5IUU0_9HYME</name>
<dbReference type="PROSITE" id="PS50088">
    <property type="entry name" value="ANK_REPEAT"/>
    <property type="match status" value="5"/>
</dbReference>
<keyword evidence="5" id="KW-0862">Zinc</keyword>
<comment type="subcellular location">
    <subcellularLocation>
        <location evidence="1">Nucleus</location>
    </subcellularLocation>
</comment>
<evidence type="ECO:0000256" key="8">
    <source>
        <dbReference type="PROSITE-ProRule" id="PRU00023"/>
    </source>
</evidence>
<evidence type="ECO:0000256" key="1">
    <source>
        <dbReference type="ARBA" id="ARBA00004123"/>
    </source>
</evidence>
<dbReference type="SUPFAM" id="SSF48403">
    <property type="entry name" value="Ankyrin repeat"/>
    <property type="match status" value="2"/>
</dbReference>
<evidence type="ECO:0000259" key="10">
    <source>
        <dbReference type="PROSITE" id="PS50157"/>
    </source>
</evidence>
<feature type="domain" description="C2H2-type" evidence="10">
    <location>
        <begin position="153"/>
        <end position="184"/>
    </location>
</feature>
<dbReference type="GO" id="GO:0005634">
    <property type="term" value="C:nucleus"/>
    <property type="evidence" value="ECO:0007669"/>
    <property type="project" value="UniProtKB-SubCell"/>
</dbReference>
<keyword evidence="6" id="KW-0238">DNA-binding</keyword>
<evidence type="ECO:0000256" key="9">
    <source>
        <dbReference type="PROSITE-ProRule" id="PRU00042"/>
    </source>
</evidence>
<feature type="domain" description="C2H2-type" evidence="10">
    <location>
        <begin position="124"/>
        <end position="152"/>
    </location>
</feature>
<feature type="repeat" description="ANK" evidence="8">
    <location>
        <begin position="690"/>
        <end position="718"/>
    </location>
</feature>
<keyword evidence="8" id="KW-0040">ANK repeat</keyword>
<keyword evidence="2" id="KW-0479">Metal-binding</keyword>
<feature type="repeat" description="ANK" evidence="8">
    <location>
        <begin position="583"/>
        <end position="615"/>
    </location>
</feature>
<protein>
    <recommendedName>
        <fullName evidence="10">C2H2-type domain-containing protein</fullName>
    </recommendedName>
</protein>
<evidence type="ECO:0000256" key="7">
    <source>
        <dbReference type="ARBA" id="ARBA00023242"/>
    </source>
</evidence>
<dbReference type="SUPFAM" id="SSF57667">
    <property type="entry name" value="beta-beta-alpha zinc fingers"/>
    <property type="match status" value="6"/>
</dbReference>
<feature type="domain" description="C2H2-type" evidence="10">
    <location>
        <begin position="301"/>
        <end position="329"/>
    </location>
</feature>
<dbReference type="Pfam" id="PF00096">
    <property type="entry name" value="zf-C2H2"/>
    <property type="match status" value="8"/>
</dbReference>
<feature type="repeat" description="ANK" evidence="8">
    <location>
        <begin position="504"/>
        <end position="540"/>
    </location>
</feature>
<dbReference type="PANTHER" id="PTHR24404:SF114">
    <property type="entry name" value="KLUMPFUSS, ISOFORM B-RELATED"/>
    <property type="match status" value="1"/>
</dbReference>
<keyword evidence="12" id="KW-1185">Reference proteome</keyword>
<feature type="non-terminal residue" evidence="11">
    <location>
        <position position="1385"/>
    </location>
</feature>
<dbReference type="EMBL" id="CADCXV010001109">
    <property type="protein sequence ID" value="CAB0041354.1"/>
    <property type="molecule type" value="Genomic_DNA"/>
</dbReference>
<dbReference type="GO" id="GO:0003700">
    <property type="term" value="F:DNA-binding transcription factor activity"/>
    <property type="evidence" value="ECO:0007669"/>
    <property type="project" value="TreeGrafter"/>
</dbReference>
<feature type="domain" description="C2H2-type" evidence="10">
    <location>
        <begin position="272"/>
        <end position="300"/>
    </location>
</feature>
<dbReference type="PANTHER" id="PTHR24404">
    <property type="entry name" value="ZINC FINGER PROTEIN"/>
    <property type="match status" value="1"/>
</dbReference>
<dbReference type="GO" id="GO:0000978">
    <property type="term" value="F:RNA polymerase II cis-regulatory region sequence-specific DNA binding"/>
    <property type="evidence" value="ECO:0007669"/>
    <property type="project" value="TreeGrafter"/>
</dbReference>
<evidence type="ECO:0000313" key="11">
    <source>
        <dbReference type="EMBL" id="CAB0041354.1"/>
    </source>
</evidence>
<dbReference type="OrthoDB" id="7685779at2759"/>
<dbReference type="PROSITE" id="PS00028">
    <property type="entry name" value="ZINC_FINGER_C2H2_1"/>
    <property type="match status" value="10"/>
</dbReference>
<feature type="domain" description="C2H2-type" evidence="10">
    <location>
        <begin position="214"/>
        <end position="242"/>
    </location>
</feature>
<accession>A0A6H5IUU0</accession>
<feature type="domain" description="C2H2-type" evidence="10">
    <location>
        <begin position="37"/>
        <end position="65"/>
    </location>
</feature>
<dbReference type="Gene3D" id="3.30.160.60">
    <property type="entry name" value="Classic Zinc Finger"/>
    <property type="match status" value="8"/>
</dbReference>
<reference evidence="11 12" key="1">
    <citation type="submission" date="2020-02" db="EMBL/GenBank/DDBJ databases">
        <authorList>
            <person name="Ferguson B K."/>
        </authorList>
    </citation>
    <scope>NUCLEOTIDE SEQUENCE [LARGE SCALE GENOMIC DNA]</scope>
</reference>
<gene>
    <name evidence="11" type="ORF">TBRA_LOCUS13026</name>
</gene>
<dbReference type="SMART" id="SM00355">
    <property type="entry name" value="ZnF_C2H2"/>
    <property type="match status" value="11"/>
</dbReference>
<dbReference type="Proteomes" id="UP000479190">
    <property type="component" value="Unassembled WGS sequence"/>
</dbReference>
<evidence type="ECO:0000256" key="2">
    <source>
        <dbReference type="ARBA" id="ARBA00022723"/>
    </source>
</evidence>
<evidence type="ECO:0000256" key="5">
    <source>
        <dbReference type="ARBA" id="ARBA00022833"/>
    </source>
</evidence>